<dbReference type="GO" id="GO:0002098">
    <property type="term" value="P:tRNA wobble uridine modification"/>
    <property type="evidence" value="ECO:0007669"/>
    <property type="project" value="InterPro"/>
</dbReference>
<evidence type="ECO:0000313" key="13">
    <source>
        <dbReference type="Proteomes" id="UP001187471"/>
    </source>
</evidence>
<dbReference type="InterPro" id="IPR001680">
    <property type="entry name" value="WD40_rpt"/>
</dbReference>
<evidence type="ECO:0000256" key="6">
    <source>
        <dbReference type="ARBA" id="ARBA00022490"/>
    </source>
</evidence>
<evidence type="ECO:0000256" key="11">
    <source>
        <dbReference type="PROSITE-ProRule" id="PRU00221"/>
    </source>
</evidence>
<dbReference type="Proteomes" id="UP001187471">
    <property type="component" value="Unassembled WGS sequence"/>
</dbReference>
<evidence type="ECO:0000256" key="10">
    <source>
        <dbReference type="ARBA" id="ARBA00023242"/>
    </source>
</evidence>
<dbReference type="PROSITE" id="PS50294">
    <property type="entry name" value="WD_REPEATS_REGION"/>
    <property type="match status" value="1"/>
</dbReference>
<dbReference type="Pfam" id="PF00400">
    <property type="entry name" value="WD40"/>
    <property type="match status" value="7"/>
</dbReference>
<dbReference type="SUPFAM" id="SSF50978">
    <property type="entry name" value="WD40 repeat-like"/>
    <property type="match status" value="2"/>
</dbReference>
<comment type="pathway">
    <text evidence="3">tRNA modification; 5-methoxycarbonylmethyl-2-thiouridine-tRNA biosynthesis.</text>
</comment>
<dbReference type="InterPro" id="IPR037289">
    <property type="entry name" value="Elp2"/>
</dbReference>
<dbReference type="PANTHER" id="PTHR44111">
    <property type="entry name" value="ELONGATOR COMPLEX PROTEIN 2"/>
    <property type="match status" value="1"/>
</dbReference>
<evidence type="ECO:0000256" key="7">
    <source>
        <dbReference type="ARBA" id="ARBA00022574"/>
    </source>
</evidence>
<dbReference type="InterPro" id="IPR020472">
    <property type="entry name" value="WD40_PAC1"/>
</dbReference>
<dbReference type="SMART" id="SM00320">
    <property type="entry name" value="WD40"/>
    <property type="match status" value="12"/>
</dbReference>
<feature type="repeat" description="WD" evidence="11">
    <location>
        <begin position="230"/>
        <end position="271"/>
    </location>
</feature>
<dbReference type="InterPro" id="IPR015943">
    <property type="entry name" value="WD40/YVTN_repeat-like_dom_sf"/>
</dbReference>
<keyword evidence="9" id="KW-0677">Repeat</keyword>
<gene>
    <name evidence="12" type="ORF">RJ640_021924</name>
</gene>
<keyword evidence="6" id="KW-0963">Cytoplasm</keyword>
<keyword evidence="13" id="KW-1185">Reference proteome</keyword>
<dbReference type="GO" id="GO:0005737">
    <property type="term" value="C:cytoplasm"/>
    <property type="evidence" value="ECO:0007669"/>
    <property type="project" value="UniProtKB-SubCell"/>
</dbReference>
<dbReference type="AlphaFoldDB" id="A0AA88R329"/>
<evidence type="ECO:0000313" key="12">
    <source>
        <dbReference type="EMBL" id="KAK2981483.1"/>
    </source>
</evidence>
<keyword evidence="10" id="KW-0539">Nucleus</keyword>
<comment type="subcellular location">
    <subcellularLocation>
        <location evidence="2">Cytoplasm</location>
    </subcellularLocation>
    <subcellularLocation>
        <location evidence="1">Nucleus</location>
    </subcellularLocation>
</comment>
<dbReference type="GO" id="GO:0033588">
    <property type="term" value="C:elongator holoenzyme complex"/>
    <property type="evidence" value="ECO:0007669"/>
    <property type="project" value="InterPro"/>
</dbReference>
<evidence type="ECO:0000256" key="1">
    <source>
        <dbReference type="ARBA" id="ARBA00004123"/>
    </source>
</evidence>
<dbReference type="PRINTS" id="PR00320">
    <property type="entry name" value="GPROTEINBRPT"/>
</dbReference>
<accession>A0AA88R329</accession>
<proteinExistence type="inferred from homology"/>
<dbReference type="FunFam" id="2.130.10.10:FF:000400">
    <property type="entry name" value="Elongator acetyltransferase complex subunit 2"/>
    <property type="match status" value="1"/>
</dbReference>
<dbReference type="InterPro" id="IPR036322">
    <property type="entry name" value="WD40_repeat_dom_sf"/>
</dbReference>
<dbReference type="PANTHER" id="PTHR44111:SF1">
    <property type="entry name" value="ELONGATOR COMPLEX PROTEIN 2"/>
    <property type="match status" value="1"/>
</dbReference>
<dbReference type="Gene3D" id="2.130.10.10">
    <property type="entry name" value="YVTN repeat-like/Quinoprotein amine dehydrogenase"/>
    <property type="match status" value="6"/>
</dbReference>
<comment type="caution">
    <text evidence="12">The sequence shown here is derived from an EMBL/GenBank/DDBJ whole genome shotgun (WGS) entry which is preliminary data.</text>
</comment>
<protein>
    <recommendedName>
        <fullName evidence="5">Elongator complex protein 2</fullName>
    </recommendedName>
</protein>
<evidence type="ECO:0000256" key="2">
    <source>
        <dbReference type="ARBA" id="ARBA00004496"/>
    </source>
</evidence>
<reference evidence="12" key="1">
    <citation type="submission" date="2022-12" db="EMBL/GenBank/DDBJ databases">
        <title>Draft genome assemblies for two species of Escallonia (Escalloniales).</title>
        <authorList>
            <person name="Chanderbali A."/>
            <person name="Dervinis C."/>
            <person name="Anghel I."/>
            <person name="Soltis D."/>
            <person name="Soltis P."/>
            <person name="Zapata F."/>
        </authorList>
    </citation>
    <scope>NUCLEOTIDE SEQUENCE</scope>
    <source>
        <strain evidence="12">UCBG92.1500</strain>
        <tissue evidence="12">Leaf</tissue>
    </source>
</reference>
<evidence type="ECO:0000256" key="5">
    <source>
        <dbReference type="ARBA" id="ARBA00020267"/>
    </source>
</evidence>
<name>A0AA88R329_9ASTE</name>
<evidence type="ECO:0000256" key="8">
    <source>
        <dbReference type="ARBA" id="ARBA00022694"/>
    </source>
</evidence>
<dbReference type="PROSITE" id="PS50082">
    <property type="entry name" value="WD_REPEATS_2"/>
    <property type="match status" value="2"/>
</dbReference>
<keyword evidence="8" id="KW-0819">tRNA processing</keyword>
<sequence>MEGIVSMECPVMHQVSFKLRIRQRKIYPVLSALIVNNVSWGASGFVAFGAQNAVAIFCAKSAKILTTLPGHKASVNCTHWLPSNKFAFRSRNLQRHFLLSGAADGVIILWELSLADKKWRYISQVPQPHKKGVTCINGIMMSQTDAIFASTSSDGTIFVWEVVFPAVSGGQCTFSCLETLFVGSKAMVTISLAELPGNTSHLVLATGGLDNKIHLYCGERTGKFIHACELKGHTDWIRSLDFSLPISINGETDSLLLVSSSQDKGIRIWKMALRDSHNKIEEVGLASYIKGPVFVAGSSAFQISLESLLIGHEDWVYSVEWEPPSSVDGISCHQPQSILSASMDKTMMIWQPEKTTGIWMNVVTVGELSHCALGFYGGHWSPHADSILAHGYGGSFHLWKNIGVDFDNWQPQKVPSGHFAAVTDISWARSGDYLLSVSHDQTSRIFAPWLNEPGSQNGNTWHEIARPQVHGHDINCVTIIQGKGNHRFVSGADEKVARVFEAPLSFLKTLNIATSQTSNFPEDLQVDVQILGANMSALGLSQKPIYVQASYEAPVRKSNEVVDTLETIPDAVPVVLTEPPIEEQLAWHTLWPESYKLYGHGNELFSLCCDHEGKLVASSCKAQSASVAEIWLWQVGSWKTVGRLQSHSLTVTQMEFSYDDKFLLAVSRDRQFSIFSVTQTANEILVRLIGTDDISYQLLTRKEAHKRIVWTCSWNPFGHEFATGSRDKTVKIWAIEKGSSIKQLMTLPPFDSSVTALSWTGLHRQSNKGFLAVGMENGFIELWSLSIQRNEDSNVTVPTAALAMRFDPIMCHVSAVSRLAWRNTEKSEDCRSIQLASCGADHSVRVFEVNLV</sequence>
<evidence type="ECO:0000256" key="4">
    <source>
        <dbReference type="ARBA" id="ARBA00005881"/>
    </source>
</evidence>
<evidence type="ECO:0000256" key="3">
    <source>
        <dbReference type="ARBA" id="ARBA00005043"/>
    </source>
</evidence>
<feature type="repeat" description="WD" evidence="11">
    <location>
        <begin position="702"/>
        <end position="743"/>
    </location>
</feature>
<dbReference type="EMBL" id="JAVXUO010001520">
    <property type="protein sequence ID" value="KAK2981483.1"/>
    <property type="molecule type" value="Genomic_DNA"/>
</dbReference>
<organism evidence="12 13">
    <name type="scientific">Escallonia rubra</name>
    <dbReference type="NCBI Taxonomy" id="112253"/>
    <lineage>
        <taxon>Eukaryota</taxon>
        <taxon>Viridiplantae</taxon>
        <taxon>Streptophyta</taxon>
        <taxon>Embryophyta</taxon>
        <taxon>Tracheophyta</taxon>
        <taxon>Spermatophyta</taxon>
        <taxon>Magnoliopsida</taxon>
        <taxon>eudicotyledons</taxon>
        <taxon>Gunneridae</taxon>
        <taxon>Pentapetalae</taxon>
        <taxon>asterids</taxon>
        <taxon>campanulids</taxon>
        <taxon>Escalloniales</taxon>
        <taxon>Escalloniaceae</taxon>
        <taxon>Escallonia</taxon>
    </lineage>
</organism>
<evidence type="ECO:0000256" key="9">
    <source>
        <dbReference type="ARBA" id="ARBA00022737"/>
    </source>
</evidence>
<comment type="similarity">
    <text evidence="4">Belongs to the WD repeat ELP2 family.</text>
</comment>
<keyword evidence="7 11" id="KW-0853">WD repeat</keyword>
<dbReference type="GO" id="GO:0005634">
    <property type="term" value="C:nucleus"/>
    <property type="evidence" value="ECO:0007669"/>
    <property type="project" value="UniProtKB-SubCell"/>
</dbReference>